<evidence type="ECO:0000256" key="1">
    <source>
        <dbReference type="ARBA" id="ARBA00004613"/>
    </source>
</evidence>
<dbReference type="Gene3D" id="2.60.40.760">
    <property type="entry name" value="Expansin, cellulose-binding-like domain"/>
    <property type="match status" value="3"/>
</dbReference>
<gene>
    <name evidence="6" type="ORF">SASPL_149256</name>
</gene>
<comment type="subcellular location">
    <subcellularLocation>
        <location evidence="1">Secreted</location>
    </subcellularLocation>
</comment>
<keyword evidence="7" id="KW-1185">Reference proteome</keyword>
<evidence type="ECO:0000259" key="5">
    <source>
        <dbReference type="PROSITE" id="PS50843"/>
    </source>
</evidence>
<dbReference type="PANTHER" id="PTHR31692:SF56">
    <property type="entry name" value="EXPANSIN-B2-RELATED"/>
    <property type="match status" value="1"/>
</dbReference>
<dbReference type="Proteomes" id="UP000298416">
    <property type="component" value="Unassembled WGS sequence"/>
</dbReference>
<evidence type="ECO:0000313" key="7">
    <source>
        <dbReference type="Proteomes" id="UP000298416"/>
    </source>
</evidence>
<dbReference type="AlphaFoldDB" id="A0A8X8WAI5"/>
<dbReference type="Pfam" id="PF01357">
    <property type="entry name" value="Expansin_C"/>
    <property type="match status" value="4"/>
</dbReference>
<dbReference type="InterPro" id="IPR007112">
    <property type="entry name" value="Expansin/allergen_DPBB_dom"/>
</dbReference>
<dbReference type="GO" id="GO:0005576">
    <property type="term" value="C:extracellular region"/>
    <property type="evidence" value="ECO:0007669"/>
    <property type="project" value="UniProtKB-SubCell"/>
</dbReference>
<dbReference type="PRINTS" id="PR00829">
    <property type="entry name" value="LOLP1ALLERGN"/>
</dbReference>
<evidence type="ECO:0008006" key="8">
    <source>
        <dbReference type="Google" id="ProtNLM"/>
    </source>
</evidence>
<keyword evidence="2" id="KW-0964">Secreted</keyword>
<evidence type="ECO:0000259" key="4">
    <source>
        <dbReference type="PROSITE" id="PS50842"/>
    </source>
</evidence>
<dbReference type="SMART" id="SM00837">
    <property type="entry name" value="DPBB_1"/>
    <property type="match status" value="2"/>
</dbReference>
<sequence length="674" mass="74105">MGPPPEREVVKCIYNKACSQRAIKVTITDECPGSCNDDGIHFDLSGKAFGALAYSGQEDNLRNAGKTMVKYRRVKCNYKSNIKFRIDSGSNPFYLASVVGNLNGYGDVAHVELKPSNSDWVPMQRSWGVTWKADLKDSQKDSAFMDMQCAMLFDFKIAMKIDSGSNPYYLAMAVENVNGDGEIDRIDITAQGWKSWAPMQPASDSFFNSVATWYGPPNGAGSDGGACGLGYDIENDPYYGFVSAGNNNLFKSGAGCGACYEVKCINNNACSKKPIRVTITDECPGSCNDDDIHFDLSGKAFGALAYPGQEYNLRNAGRISLQYRRVKCNYKSNVKFKIVPGSNPYYLAFVVETLNGYGDIASIELQPSNSNWVSMQRSFGVTWKADLKYAQKGPFSIAVKTNLVSNPYYLAMTVENVNGDGEIDRIESTYQLKDRNHGKSVNVTTENSSFYNGVATWYGPPEGAGSDGGACGLGYDIENDPYYGFVSAGNNNLFQSGAGCGACYEVKCMDNNECSKNAIKVTITDDCPGSCNDDDIHFDLSGKAFGALAYSGQEYNLRNAGKISIQYRRVKCNYNSNVKFKIVPGSNAYYLAFVVEALNGYGDIASVKLQPSNSDWVPMQRSWGVTWKADLKDWQKGPFSVRITEPESSASINAYNVIPYDWKIGQFYYSNTNF</sequence>
<dbReference type="PANTHER" id="PTHR31692">
    <property type="entry name" value="EXPANSIN-B3"/>
    <property type="match status" value="1"/>
</dbReference>
<reference evidence="6" key="2">
    <citation type="submission" date="2020-08" db="EMBL/GenBank/DDBJ databases">
        <title>Plant Genome Project.</title>
        <authorList>
            <person name="Zhang R.-G."/>
        </authorList>
    </citation>
    <scope>NUCLEOTIDE SEQUENCE</scope>
    <source>
        <strain evidence="6">Huo1</strain>
        <tissue evidence="6">Leaf</tissue>
    </source>
</reference>
<dbReference type="SUPFAM" id="SSF50685">
    <property type="entry name" value="Barwin-like endoglucanases"/>
    <property type="match status" value="3"/>
</dbReference>
<feature type="domain" description="Expansin-like EG45" evidence="4">
    <location>
        <begin position="468"/>
        <end position="577"/>
    </location>
</feature>
<dbReference type="GO" id="GO:0009653">
    <property type="term" value="P:anatomical structure morphogenesis"/>
    <property type="evidence" value="ECO:0007669"/>
    <property type="project" value="UniProtKB-ARBA"/>
</dbReference>
<dbReference type="EMBL" id="PNBA02000019">
    <property type="protein sequence ID" value="KAG6391500.1"/>
    <property type="molecule type" value="Genomic_DNA"/>
</dbReference>
<organism evidence="6">
    <name type="scientific">Salvia splendens</name>
    <name type="common">Scarlet sage</name>
    <dbReference type="NCBI Taxonomy" id="180675"/>
    <lineage>
        <taxon>Eukaryota</taxon>
        <taxon>Viridiplantae</taxon>
        <taxon>Streptophyta</taxon>
        <taxon>Embryophyta</taxon>
        <taxon>Tracheophyta</taxon>
        <taxon>Spermatophyta</taxon>
        <taxon>Magnoliopsida</taxon>
        <taxon>eudicotyledons</taxon>
        <taxon>Gunneridae</taxon>
        <taxon>Pentapetalae</taxon>
        <taxon>asterids</taxon>
        <taxon>lamiids</taxon>
        <taxon>Lamiales</taxon>
        <taxon>Lamiaceae</taxon>
        <taxon>Nepetoideae</taxon>
        <taxon>Mentheae</taxon>
        <taxon>Salviinae</taxon>
        <taxon>Salvia</taxon>
        <taxon>Salvia subgen. Calosphace</taxon>
        <taxon>core Calosphace</taxon>
    </lineage>
</organism>
<feature type="domain" description="Expansin-like CBD" evidence="5">
    <location>
        <begin position="589"/>
        <end position="670"/>
    </location>
</feature>
<protein>
    <recommendedName>
        <fullName evidence="8">Expansin-like EG45 domain-containing protein</fullName>
    </recommendedName>
</protein>
<accession>A0A8X8WAI5</accession>
<comment type="similarity">
    <text evidence="3">Belongs to the expansin family.</text>
</comment>
<dbReference type="InterPro" id="IPR007118">
    <property type="entry name" value="Expan_Lol_pI"/>
</dbReference>
<dbReference type="PROSITE" id="PS50843">
    <property type="entry name" value="EXPANSIN_CBD"/>
    <property type="match status" value="3"/>
</dbReference>
<name>A0A8X8WAI5_SALSN</name>
<dbReference type="InterPro" id="IPR036749">
    <property type="entry name" value="Expansin_CBD_sf"/>
</dbReference>
<feature type="domain" description="Expansin-like CBD" evidence="5">
    <location>
        <begin position="345"/>
        <end position="414"/>
    </location>
</feature>
<feature type="domain" description="Expansin-like EG45" evidence="4">
    <location>
        <begin position="10"/>
        <end position="81"/>
    </location>
</feature>
<evidence type="ECO:0000256" key="2">
    <source>
        <dbReference type="ARBA" id="ARBA00022525"/>
    </source>
</evidence>
<dbReference type="PRINTS" id="PR01225">
    <property type="entry name" value="EXPANSNFAMLY"/>
</dbReference>
<dbReference type="Gene3D" id="2.40.40.10">
    <property type="entry name" value="RlpA-like domain"/>
    <property type="match status" value="3"/>
</dbReference>
<evidence type="ECO:0000256" key="3">
    <source>
        <dbReference type="RuleBase" id="RU003460"/>
    </source>
</evidence>
<feature type="domain" description="Expansin-like EG45" evidence="4">
    <location>
        <begin position="224"/>
        <end position="333"/>
    </location>
</feature>
<proteinExistence type="inferred from homology"/>
<dbReference type="Pfam" id="PF03330">
    <property type="entry name" value="DPBB_1"/>
    <property type="match status" value="3"/>
</dbReference>
<feature type="domain" description="Expansin-like CBD" evidence="5">
    <location>
        <begin position="93"/>
        <end position="201"/>
    </location>
</feature>
<dbReference type="SUPFAM" id="SSF49590">
    <property type="entry name" value="PHL pollen allergen"/>
    <property type="match status" value="4"/>
</dbReference>
<dbReference type="PROSITE" id="PS50842">
    <property type="entry name" value="EXPANSIN_EG45"/>
    <property type="match status" value="3"/>
</dbReference>
<dbReference type="InterPro" id="IPR036908">
    <property type="entry name" value="RlpA-like_sf"/>
</dbReference>
<dbReference type="InterPro" id="IPR009009">
    <property type="entry name" value="RlpA-like_DPBB"/>
</dbReference>
<evidence type="ECO:0000313" key="6">
    <source>
        <dbReference type="EMBL" id="KAG6391500.1"/>
    </source>
</evidence>
<comment type="caution">
    <text evidence="6">The sequence shown here is derived from an EMBL/GenBank/DDBJ whole genome shotgun (WGS) entry which is preliminary data.</text>
</comment>
<dbReference type="InterPro" id="IPR005795">
    <property type="entry name" value="LolPI"/>
</dbReference>
<dbReference type="InterPro" id="IPR007117">
    <property type="entry name" value="Expansin_CBD"/>
</dbReference>
<dbReference type="CDD" id="cd22275">
    <property type="entry name" value="DPBB_EXPB_N"/>
    <property type="match status" value="2"/>
</dbReference>
<reference evidence="6" key="1">
    <citation type="submission" date="2018-01" db="EMBL/GenBank/DDBJ databases">
        <authorList>
            <person name="Mao J.F."/>
        </authorList>
    </citation>
    <scope>NUCLEOTIDE SEQUENCE</scope>
    <source>
        <strain evidence="6">Huo1</strain>
        <tissue evidence="6">Leaf</tissue>
    </source>
</reference>